<proteinExistence type="predicted"/>
<feature type="domain" description="Fumarylacetoacetase-like C-terminal" evidence="1">
    <location>
        <begin position="136"/>
        <end position="399"/>
    </location>
</feature>
<dbReference type="InterPro" id="IPR036663">
    <property type="entry name" value="Fumarylacetoacetase_C_sf"/>
</dbReference>
<organism evidence="2 3">
    <name type="scientific">Pelagibius litoralis</name>
    <dbReference type="NCBI Taxonomy" id="374515"/>
    <lineage>
        <taxon>Bacteria</taxon>
        <taxon>Pseudomonadati</taxon>
        <taxon>Pseudomonadota</taxon>
        <taxon>Alphaproteobacteria</taxon>
        <taxon>Rhodospirillales</taxon>
        <taxon>Rhodovibrionaceae</taxon>
        <taxon>Pelagibius</taxon>
    </lineage>
</organism>
<dbReference type="Gene3D" id="3.90.850.10">
    <property type="entry name" value="Fumarylacetoacetase-like, C-terminal domain"/>
    <property type="match status" value="1"/>
</dbReference>
<evidence type="ECO:0000313" key="2">
    <source>
        <dbReference type="EMBL" id="NIA71756.1"/>
    </source>
</evidence>
<dbReference type="EMBL" id="JAAQPH010000026">
    <property type="protein sequence ID" value="NIA71756.1"/>
    <property type="molecule type" value="Genomic_DNA"/>
</dbReference>
<dbReference type="InterPro" id="IPR011234">
    <property type="entry name" value="Fumarylacetoacetase-like_C"/>
</dbReference>
<reference evidence="2" key="1">
    <citation type="submission" date="2020-03" db="EMBL/GenBank/DDBJ databases">
        <title>Genome of Pelagibius litoralis DSM 21314T.</title>
        <authorList>
            <person name="Wang G."/>
        </authorList>
    </citation>
    <scope>NUCLEOTIDE SEQUENCE</scope>
    <source>
        <strain evidence="2">DSM 21314</strain>
    </source>
</reference>
<evidence type="ECO:0000313" key="3">
    <source>
        <dbReference type="Proteomes" id="UP000761264"/>
    </source>
</evidence>
<dbReference type="GO" id="GO:0003824">
    <property type="term" value="F:catalytic activity"/>
    <property type="evidence" value="ECO:0007669"/>
    <property type="project" value="InterPro"/>
</dbReference>
<comment type="caution">
    <text evidence="2">The sequence shown here is derived from an EMBL/GenBank/DDBJ whole genome shotgun (WGS) entry which is preliminary data.</text>
</comment>
<protein>
    <submittedName>
        <fullName evidence="2">2-keto-4-pentenoate hydratase</fullName>
    </submittedName>
</protein>
<dbReference type="SUPFAM" id="SSF56529">
    <property type="entry name" value="FAH"/>
    <property type="match status" value="1"/>
</dbReference>
<dbReference type="Proteomes" id="UP000761264">
    <property type="component" value="Unassembled WGS sequence"/>
</dbReference>
<dbReference type="RefSeq" id="WP_167229871.1">
    <property type="nucleotide sequence ID" value="NZ_JAAQPH010000026.1"/>
</dbReference>
<sequence length="407" mass="43483">MLALKKRHALVAAAFVAVAFGSVFLVCTAPLERQSLDPVNSAPKSVIAPFDEALTFAKLRVGESAHSLLLVVGQTGTEVAGIDLGAWLGRDNPDVFDAMSVLGRRALVRLAEEQSDRARSYRRDRLLPAATASGHVAFGTNFAEHGEEVNNEGTFAFPKFAVPTASTTTLQADPTAVLLDYEAELCMRFDRDIRTLDDFDKAVKAVFLCGDFTDRAALLRGIPAGEDSLSGVGFSDAKSGPGLFPTGPYIVVPADWRSFVSSEVIATTLNGAPMQYAAGKEMILDFRQMAAFVVEAGGDERWRFEGQAVPLTVDGIIRKGAVLLSGTPAGVLFRPPETREIACGAIAYFCLGGFLSFASPRDYVIGRAIRRGLESESFLQAGDAVEHHSSRLGGISAQIIGPAPQRQ</sequence>
<accession>A0A967F233</accession>
<evidence type="ECO:0000259" key="1">
    <source>
        <dbReference type="Pfam" id="PF01557"/>
    </source>
</evidence>
<dbReference type="AlphaFoldDB" id="A0A967F233"/>
<name>A0A967F233_9PROT</name>
<gene>
    <name evidence="2" type="ORF">HBA54_24480</name>
</gene>
<keyword evidence="3" id="KW-1185">Reference proteome</keyword>
<dbReference type="Pfam" id="PF01557">
    <property type="entry name" value="FAA_hydrolase"/>
    <property type="match status" value="1"/>
</dbReference>